<evidence type="ECO:0000259" key="6">
    <source>
        <dbReference type="Pfam" id="PF24883"/>
    </source>
</evidence>
<sequence>MDPLSVSASIAGLVTLADLVFRATLRYAKQVKGAPKEVQDLLNEVKDLSCVLHNLSFVAFSLETDPDPQNANPPKPYHLHECRQLLRQLEERLPALETQSSRQKLQSRLKWPFSSSETKEILASVSRHKQTINIALAADSISKLNLCLSQQQATGENIKDLQHNVKKILDIETKISLDRKRREVLRAFNKVDARLELGKNRTLRHPMTGLWLTESSDFEDWYSTPRARIWCSGIPGAGKSVIAGAVVDECLQRTQTKSGTAVGYFFCTYRDPLTFTADNILSSLCSQLALQDEAAYGILEAYHEELQSNHIRGLPTTVGLVQTLYTMCNIFTQVYLIVDGLDECGDEVESTVDDLVSLSLADENHNIHLFLLSRDEFMIRQRTMPQFHWIEIEAHTEDVQLYVATELEQRIGKKKLRLRDMALKDEILAKLVEGAKGMFRWVACQLDHLCDLPHDRARRKALNKLPPTLPATYERILLKMDNDYDEETKRLVQRTLLLVFRGFPAPRLSVRELCEAVSISEDSYTLDDDEIVEEQDILRWCGSLLRTAREGREFEFAHYTVQEYLQNDCQTHPTLGLYSVSEAKSRNLYLRLSLRYLTLQDFEGPLEANERGISSVLERTKQHCFYEHASIYWPAAALLETHESLVATQLYKLFDINEIPQFYAWAVELIRHCILAKVEGKPSFRFHKRSDFGRSDDTGVKVISAVLRPDFTPLHLAAALGLTPVCQYLLENGAKPNLRSRFGTPLHCALGSLSVFADVDVSDMELHLGNHRVLQSGMQPTARQKTTRLLLQAGSKTNMLLNTPFKSSTLLSLVVFSSRYGHDFEIIADLIKNGVAVEEEDLQSVAEHYQFAKAVYSPEVFKKEYHNGQAFTKLLEALRAPERTNSPESRLYGLTLEFASAMKLNILEQIVEPYLEENTKDEDLWSFVYSAIVDNNVTILEKLLSRSRSELVNSTGLNPTAPSLTPLHIAICEGSLDALNMLLASGSDPNIPDEQGRTPVHLCWDDEDEDVLGALIRCGGSTISLDNDGNTIWHSSAGENSARILKVLVEQDERDSALRMVSAQGNTPMGQAMFDGNRDAALFLLEYCGTENHWVCDEPIFRAAAELGCSSVIQKLLDVGVEKDATDDKAGNPLHHLNPSSDLQCIQQLGSLFSLTERRKEDLRTPFELMCLSLLDGGDEDLRVEMCHNLLIGLLPVGIFSEPHQASPMWSFLCLEVVPQALEDCLEKAWVRKLVVDLLDRGVSELYEEENHTSALLPFISHLVDRGSSKLESWIEDTKKRRITAYFATFRDWKWISETTARLTKDTKFQANVAAEPSLTQLLSEAIIHKDLDMVRLLLEIGVDCHSRVAGLSPFELACLPNTPENIEIFDLLLEHTNTSHFSQENPVFSGYGPLHLTAGVGPWPDGGSVKKLQRLLEAGASPDSPLVTWSPLVHHILQNSIDTAETLMEAGADIWSSVPGLPDGPLAAMAGGHLSLLCKIAEHATVKGLVPQWDRTCKVIVGDRNVSGINALHIAAGLGRVECLEWYLNRGLLTDLEARDDRQETPVHHAARFGRVSVLELLKNHGADINSSSASGETPLHLAVRGQHLDAVKALIKLGAKQQPCSDGCLPIIYAYDTGNSAIISALGADSGCSTEATTGNLRGLRKMADALGMAINRQDIDACQRIHALGCPLDVEIQSKMMPLMFAILEEKGVEVVRWLLDNGSKVSTPCWDHSTDSFSTALHAALARPMFNALLPALVSKFLDEAGDFASARNPLVIAIRSKNSEGLVTLVNTLRIKGQLTVLASLIHERLADDIGSTPLHLAAALNDLDAAKGLLDNKADIDVLNEENDTPLHIAVVKRAGEVADFLIARGARLNQRNLWFQTPLHTACILKSWQMVRLLTQAEAIPNTVDYYGDNVLCALTRDDRDFREILDVRILGKLLDHGLDPFQVNDGGLSAAHEMLASTSASALRYTLRRSPGIFQGRRFSWPRKQIFYVPLSARSRLLSISKNLRLVRRFVSHENLLCLADLSTSGKHSLFCHAACWGMVEALRNFLDLGAKADHECHEHGEPLIAALANSEIDTARLLVRHGAKVDLDHLSHRARFDMAELSFVAREWLLVSRYTEQLKLASGPWDEGRCIGNWAGVLLAEVEVEWYWKQSRDESVLECAKRRQGLMDSLRGKVVKVRQLV</sequence>
<dbReference type="InterPro" id="IPR056884">
    <property type="entry name" value="NPHP3-like_N"/>
</dbReference>
<dbReference type="PANTHER" id="PTHR24123">
    <property type="entry name" value="ANKYRIN REPEAT-CONTAINING"/>
    <property type="match status" value="1"/>
</dbReference>
<accession>A0A430L9X6</accession>
<keyword evidence="2 3" id="KW-0040">ANK repeat</keyword>
<keyword evidence="4" id="KW-0175">Coiled coil</keyword>
<keyword evidence="8" id="KW-1185">Reference proteome</keyword>
<dbReference type="InterPro" id="IPR051165">
    <property type="entry name" value="Multifunctional_ANK_Repeat"/>
</dbReference>
<dbReference type="PANTHER" id="PTHR24123:SF33">
    <property type="entry name" value="PROTEIN HOS4"/>
    <property type="match status" value="1"/>
</dbReference>
<dbReference type="PROSITE" id="PS50088">
    <property type="entry name" value="ANK_REPEAT"/>
    <property type="match status" value="6"/>
</dbReference>
<keyword evidence="1" id="KW-0677">Repeat</keyword>
<dbReference type="InterPro" id="IPR036770">
    <property type="entry name" value="Ankyrin_rpt-contain_sf"/>
</dbReference>
<dbReference type="Pfam" id="PF24883">
    <property type="entry name" value="NPHP3_N"/>
    <property type="match status" value="1"/>
</dbReference>
<feature type="coiled-coil region" evidence="4">
    <location>
        <begin position="79"/>
        <end position="106"/>
    </location>
</feature>
<proteinExistence type="predicted"/>
<evidence type="ECO:0008006" key="9">
    <source>
        <dbReference type="Google" id="ProtNLM"/>
    </source>
</evidence>
<evidence type="ECO:0000256" key="3">
    <source>
        <dbReference type="PROSITE-ProRule" id="PRU00023"/>
    </source>
</evidence>
<evidence type="ECO:0000313" key="8">
    <source>
        <dbReference type="Proteomes" id="UP000287124"/>
    </source>
</evidence>
<feature type="repeat" description="ANK" evidence="3">
    <location>
        <begin position="1799"/>
        <end position="1831"/>
    </location>
</feature>
<reference evidence="7 8" key="1">
    <citation type="submission" date="2017-06" db="EMBL/GenBank/DDBJ databases">
        <title>Comparative genomic analysis of Ambrosia Fusariam Clade fungi.</title>
        <authorList>
            <person name="Stajich J.E."/>
            <person name="Carrillo J."/>
            <person name="Kijimoto T."/>
            <person name="Eskalen A."/>
            <person name="O'Donnell K."/>
            <person name="Kasson M."/>
        </authorList>
    </citation>
    <scope>NUCLEOTIDE SEQUENCE [LARGE SCALE GENOMIC DNA]</scope>
    <source>
        <strain evidence="7 8">UCR1854</strain>
    </source>
</reference>
<protein>
    <recommendedName>
        <fullName evidence="9">NACHT domain-containing protein</fullName>
    </recommendedName>
</protein>
<comment type="caution">
    <text evidence="7">The sequence shown here is derived from an EMBL/GenBank/DDBJ whole genome shotgun (WGS) entry which is preliminary data.</text>
</comment>
<dbReference type="SUPFAM" id="SSF48403">
    <property type="entry name" value="Ankyrin repeat"/>
    <property type="match status" value="5"/>
</dbReference>
<dbReference type="Gene3D" id="1.25.40.20">
    <property type="entry name" value="Ankyrin repeat-containing domain"/>
    <property type="match status" value="6"/>
</dbReference>
<evidence type="ECO:0000313" key="7">
    <source>
        <dbReference type="EMBL" id="RTE72544.1"/>
    </source>
</evidence>
<feature type="repeat" description="ANK" evidence="3">
    <location>
        <begin position="1543"/>
        <end position="1575"/>
    </location>
</feature>
<feature type="repeat" description="ANK" evidence="3">
    <location>
        <begin position="1832"/>
        <end position="1864"/>
    </location>
</feature>
<feature type="repeat" description="ANK" evidence="3">
    <location>
        <begin position="709"/>
        <end position="741"/>
    </location>
</feature>
<dbReference type="EMBL" id="MIKF01000305">
    <property type="protein sequence ID" value="RTE72544.1"/>
    <property type="molecule type" value="Genomic_DNA"/>
</dbReference>
<dbReference type="PROSITE" id="PS50297">
    <property type="entry name" value="ANK_REP_REGION"/>
    <property type="match status" value="6"/>
</dbReference>
<dbReference type="Pfam" id="PF12796">
    <property type="entry name" value="Ank_2"/>
    <property type="match status" value="2"/>
</dbReference>
<dbReference type="SMART" id="SM00248">
    <property type="entry name" value="ANK"/>
    <property type="match status" value="23"/>
</dbReference>
<dbReference type="InterPro" id="IPR031348">
    <property type="entry name" value="PigL_N"/>
</dbReference>
<dbReference type="Pfam" id="PF17111">
    <property type="entry name" value="PigL_N"/>
    <property type="match status" value="1"/>
</dbReference>
<evidence type="ECO:0000256" key="2">
    <source>
        <dbReference type="ARBA" id="ARBA00023043"/>
    </source>
</evidence>
<dbReference type="InterPro" id="IPR002110">
    <property type="entry name" value="Ankyrin_rpt"/>
</dbReference>
<feature type="repeat" description="ANK" evidence="3">
    <location>
        <begin position="962"/>
        <end position="994"/>
    </location>
</feature>
<feature type="repeat" description="ANK" evidence="3">
    <location>
        <begin position="1576"/>
        <end position="1608"/>
    </location>
</feature>
<dbReference type="InterPro" id="IPR027417">
    <property type="entry name" value="P-loop_NTPase"/>
</dbReference>
<dbReference type="Pfam" id="PF00023">
    <property type="entry name" value="Ank"/>
    <property type="match status" value="3"/>
</dbReference>
<dbReference type="Gene3D" id="3.40.50.300">
    <property type="entry name" value="P-loop containing nucleotide triphosphate hydrolases"/>
    <property type="match status" value="1"/>
</dbReference>
<gene>
    <name evidence="7" type="ORF">BHE90_013031</name>
</gene>
<organism evidence="7 8">
    <name type="scientific">Fusarium euwallaceae</name>
    <dbReference type="NCBI Taxonomy" id="1147111"/>
    <lineage>
        <taxon>Eukaryota</taxon>
        <taxon>Fungi</taxon>
        <taxon>Dikarya</taxon>
        <taxon>Ascomycota</taxon>
        <taxon>Pezizomycotina</taxon>
        <taxon>Sordariomycetes</taxon>
        <taxon>Hypocreomycetidae</taxon>
        <taxon>Hypocreales</taxon>
        <taxon>Nectriaceae</taxon>
        <taxon>Fusarium</taxon>
        <taxon>Fusarium solani species complex</taxon>
    </lineage>
</organism>
<evidence type="ECO:0000256" key="4">
    <source>
        <dbReference type="SAM" id="Coils"/>
    </source>
</evidence>
<name>A0A430L9X6_9HYPO</name>
<evidence type="ECO:0000256" key="1">
    <source>
        <dbReference type="ARBA" id="ARBA00022737"/>
    </source>
</evidence>
<feature type="domain" description="Nephrocystin 3-like N-terminal" evidence="6">
    <location>
        <begin position="208"/>
        <end position="374"/>
    </location>
</feature>
<dbReference type="Proteomes" id="UP000287124">
    <property type="component" value="Unassembled WGS sequence"/>
</dbReference>
<evidence type="ECO:0000259" key="5">
    <source>
        <dbReference type="Pfam" id="PF17111"/>
    </source>
</evidence>
<feature type="domain" description="Azaphilone pigments biosynthesis cluster protein L N-terminal" evidence="5">
    <location>
        <begin position="1"/>
        <end position="176"/>
    </location>
</feature>